<sequence length="179" mass="19677">MLFTCEKSRLCVLVCTAVVVGSLFIASKAWAECLLRDDSRFNLLDNSAVVEDANTGLHWQRCLVGYRLNTEGDSCALSVNGAVRFDWRGAFTAASNAAGWRLPNVKELESLVDRNCFEPAVQTHIFPTIDDVMMGAHWTSSQIEGYAGGAWTVNFKTGSVISSDKSELLPVRLVRDAQQ</sequence>
<protein>
    <recommendedName>
        <fullName evidence="1">Lcl C-terminal domain-containing protein</fullName>
    </recommendedName>
</protein>
<dbReference type="KEGG" id="marq:MARGE09_P1083"/>
<dbReference type="Pfam" id="PF07603">
    <property type="entry name" value="Lcl_C"/>
    <property type="match status" value="1"/>
</dbReference>
<dbReference type="Proteomes" id="UP001320119">
    <property type="component" value="Chromosome"/>
</dbReference>
<proteinExistence type="predicted"/>
<name>A0AAN1WG02_9GAMM</name>
<accession>A0AAN1WG02</accession>
<organism evidence="2 3">
    <name type="scientific">Marinagarivorans cellulosilyticus</name>
    <dbReference type="NCBI Taxonomy" id="2721545"/>
    <lineage>
        <taxon>Bacteria</taxon>
        <taxon>Pseudomonadati</taxon>
        <taxon>Pseudomonadota</taxon>
        <taxon>Gammaproteobacteria</taxon>
        <taxon>Cellvibrionales</taxon>
        <taxon>Cellvibrionaceae</taxon>
        <taxon>Marinagarivorans</taxon>
    </lineage>
</organism>
<dbReference type="InterPro" id="IPR011460">
    <property type="entry name" value="Lcl_C"/>
</dbReference>
<gene>
    <name evidence="2" type="ORF">MARGE09_P1083</name>
</gene>
<dbReference type="PANTHER" id="PTHR35812">
    <property type="entry name" value="LIPOPROTEIN"/>
    <property type="match status" value="1"/>
</dbReference>
<dbReference type="AlphaFoldDB" id="A0AAN1WG02"/>
<feature type="domain" description="Lcl C-terminal" evidence="1">
    <location>
        <begin position="49"/>
        <end position="175"/>
    </location>
</feature>
<keyword evidence="3" id="KW-1185">Reference proteome</keyword>
<reference evidence="2 3" key="1">
    <citation type="journal article" date="2022" name="IScience">
        <title>An ultrasensitive nanofiber-based assay for enzymatic hydrolysis and deep-sea microbial degradation of cellulose.</title>
        <authorList>
            <person name="Tsudome M."/>
            <person name="Tachioka M."/>
            <person name="Miyazaki M."/>
            <person name="Uchimura K."/>
            <person name="Tsuda M."/>
            <person name="Takaki Y."/>
            <person name="Deguchi S."/>
        </authorList>
    </citation>
    <scope>NUCLEOTIDE SEQUENCE [LARGE SCALE GENOMIC DNA]</scope>
    <source>
        <strain evidence="2 3">GE09</strain>
    </source>
</reference>
<dbReference type="RefSeq" id="WP_236986365.1">
    <property type="nucleotide sequence ID" value="NZ_AP023086.1"/>
</dbReference>
<evidence type="ECO:0000259" key="1">
    <source>
        <dbReference type="Pfam" id="PF07603"/>
    </source>
</evidence>
<dbReference type="EMBL" id="AP023086">
    <property type="protein sequence ID" value="BCD96883.1"/>
    <property type="molecule type" value="Genomic_DNA"/>
</dbReference>
<evidence type="ECO:0000313" key="2">
    <source>
        <dbReference type="EMBL" id="BCD96883.1"/>
    </source>
</evidence>
<evidence type="ECO:0000313" key="3">
    <source>
        <dbReference type="Proteomes" id="UP001320119"/>
    </source>
</evidence>
<dbReference type="PANTHER" id="PTHR35812:SF1">
    <property type="entry name" value="LIPOPROTEIN"/>
    <property type="match status" value="1"/>
</dbReference>